<dbReference type="SUPFAM" id="SSF50199">
    <property type="entry name" value="Staphylococcal nuclease"/>
    <property type="match status" value="1"/>
</dbReference>
<keyword evidence="1" id="KW-0540">Nuclease</keyword>
<dbReference type="RefSeq" id="WP_309831442.1">
    <property type="nucleotide sequence ID" value="NZ_JAVIZX010000001.1"/>
</dbReference>
<proteinExistence type="predicted"/>
<evidence type="ECO:0000256" key="2">
    <source>
        <dbReference type="ARBA" id="ARBA00022759"/>
    </source>
</evidence>
<dbReference type="Proteomes" id="UP001267710">
    <property type="component" value="Unassembled WGS sequence"/>
</dbReference>
<reference evidence="5 6" key="1">
    <citation type="submission" date="2023-08" db="EMBL/GenBank/DDBJ databases">
        <title>Functional and genomic diversity of the sorghum phyllosphere microbiome.</title>
        <authorList>
            <person name="Shade A."/>
        </authorList>
    </citation>
    <scope>NUCLEOTIDE SEQUENCE [LARGE SCALE GENOMIC DNA]</scope>
    <source>
        <strain evidence="5 6">SORGH_AS_0335</strain>
    </source>
</reference>
<organism evidence="5 6">
    <name type="scientific">Paracidovorax wautersii</name>
    <dbReference type="NCBI Taxonomy" id="1177982"/>
    <lineage>
        <taxon>Bacteria</taxon>
        <taxon>Pseudomonadati</taxon>
        <taxon>Pseudomonadota</taxon>
        <taxon>Betaproteobacteria</taxon>
        <taxon>Burkholderiales</taxon>
        <taxon>Comamonadaceae</taxon>
        <taxon>Paracidovorax</taxon>
    </lineage>
</organism>
<feature type="domain" description="TNase-like" evidence="4">
    <location>
        <begin position="4"/>
        <end position="129"/>
    </location>
</feature>
<dbReference type="PANTHER" id="PTHR12302">
    <property type="entry name" value="EBNA2 BINDING PROTEIN P100"/>
    <property type="match status" value="1"/>
</dbReference>
<dbReference type="PROSITE" id="PS50830">
    <property type="entry name" value="TNASE_3"/>
    <property type="match status" value="1"/>
</dbReference>
<protein>
    <submittedName>
        <fullName evidence="5">Endonuclease YncB(Thermonuclease family)</fullName>
    </submittedName>
</protein>
<accession>A0ABU1IG56</accession>
<evidence type="ECO:0000313" key="6">
    <source>
        <dbReference type="Proteomes" id="UP001267710"/>
    </source>
</evidence>
<gene>
    <name evidence="5" type="ORF">QE399_003895</name>
</gene>
<dbReference type="Gene3D" id="2.40.50.90">
    <property type="match status" value="1"/>
</dbReference>
<evidence type="ECO:0000256" key="1">
    <source>
        <dbReference type="ARBA" id="ARBA00022722"/>
    </source>
</evidence>
<dbReference type="Pfam" id="PF00565">
    <property type="entry name" value="SNase"/>
    <property type="match status" value="1"/>
</dbReference>
<dbReference type="EMBL" id="JAVIZX010000001">
    <property type="protein sequence ID" value="MDR6216206.1"/>
    <property type="molecule type" value="Genomic_DNA"/>
</dbReference>
<dbReference type="GO" id="GO:0004519">
    <property type="term" value="F:endonuclease activity"/>
    <property type="evidence" value="ECO:0007669"/>
    <property type="project" value="UniProtKB-KW"/>
</dbReference>
<name>A0ABU1IG56_9BURK</name>
<dbReference type="InterPro" id="IPR035437">
    <property type="entry name" value="SNase_OB-fold_sf"/>
</dbReference>
<evidence type="ECO:0000313" key="5">
    <source>
        <dbReference type="EMBL" id="MDR6216206.1"/>
    </source>
</evidence>
<dbReference type="InterPro" id="IPR016071">
    <property type="entry name" value="Staphylococal_nuclease_OB-fold"/>
</dbReference>
<comment type="caution">
    <text evidence="5">The sequence shown here is derived from an EMBL/GenBank/DDBJ whole genome shotgun (WGS) entry which is preliminary data.</text>
</comment>
<dbReference type="PANTHER" id="PTHR12302:SF3">
    <property type="entry name" value="SERINE_THREONINE-PROTEIN KINASE 31"/>
    <property type="match status" value="1"/>
</dbReference>
<evidence type="ECO:0000259" key="4">
    <source>
        <dbReference type="PROSITE" id="PS50830"/>
    </source>
</evidence>
<keyword evidence="3" id="KW-0378">Hydrolase</keyword>
<evidence type="ECO:0000256" key="3">
    <source>
        <dbReference type="ARBA" id="ARBA00022801"/>
    </source>
</evidence>
<keyword evidence="2 5" id="KW-0255">Endonuclease</keyword>
<sequence length="142" mass="15770">MISAALLCLIVGVSDGDTLTARCGKPGAYEQVKVRLSAIDAPEKAQPFGQRSRQHLADLCFQQQATLTPKTKDRYGRTVADVECRGQDAGTEQVRAGLAWYYVRYGKGYEQLRALEAEARSAGRGLWSEPGAVEPWNWRRPR</sequence>
<dbReference type="SMART" id="SM00318">
    <property type="entry name" value="SNc"/>
    <property type="match status" value="1"/>
</dbReference>
<keyword evidence="6" id="KW-1185">Reference proteome</keyword>